<accession>C6IEW2</accession>
<dbReference type="PANTHER" id="PTHR43405">
    <property type="entry name" value="GLYCOSYL HYDROLASE DIGH"/>
    <property type="match status" value="1"/>
</dbReference>
<dbReference type="SUPFAM" id="SSF49464">
    <property type="entry name" value="Carboxypeptidase regulatory domain-like"/>
    <property type="match status" value="1"/>
</dbReference>
<protein>
    <submittedName>
        <fullName evidence="6">Family 10 glycosylhydrolase</fullName>
    </submittedName>
    <submittedName>
        <fullName evidence="8">Ser/Thr phosphatase</fullName>
    </submittedName>
</protein>
<dbReference type="Proteomes" id="UP000436858">
    <property type="component" value="Unassembled WGS sequence"/>
</dbReference>
<keyword evidence="6" id="KW-0378">Hydrolase</keyword>
<dbReference type="CDD" id="cd00838">
    <property type="entry name" value="MPP_superfamily"/>
    <property type="match status" value="1"/>
</dbReference>
<dbReference type="Pfam" id="PF16370">
    <property type="entry name" value="MetallophosC"/>
    <property type="match status" value="1"/>
</dbReference>
<dbReference type="EMBL" id="QSJP01000050">
    <property type="protein sequence ID" value="RHD78907.1"/>
    <property type="molecule type" value="Genomic_DNA"/>
</dbReference>
<reference evidence="8 9" key="1">
    <citation type="submission" date="2018-08" db="EMBL/GenBank/DDBJ databases">
        <title>A genome reference for cultivated species of the human gut microbiota.</title>
        <authorList>
            <person name="Zou Y."/>
            <person name="Xue W."/>
            <person name="Luo G."/>
        </authorList>
    </citation>
    <scope>NUCLEOTIDE SEQUENCE [LARGE SCALE GENOMIC DNA]</scope>
    <source>
        <strain evidence="8 9">AM30-26</strain>
    </source>
</reference>
<dbReference type="Proteomes" id="UP000284785">
    <property type="component" value="Unassembled WGS sequence"/>
</dbReference>
<feature type="domain" description="Glycosyl hydrolase-like 10" evidence="2">
    <location>
        <begin position="44"/>
        <end position="275"/>
    </location>
</feature>
<organism evidence="8 9">
    <name type="scientific">Bacteroides thetaiotaomicron</name>
    <dbReference type="NCBI Taxonomy" id="818"/>
    <lineage>
        <taxon>Bacteria</taxon>
        <taxon>Pseudomonadati</taxon>
        <taxon>Bacteroidota</taxon>
        <taxon>Bacteroidia</taxon>
        <taxon>Bacteroidales</taxon>
        <taxon>Bacteroidaceae</taxon>
        <taxon>Bacteroides</taxon>
    </lineage>
</organism>
<dbReference type="InterPro" id="IPR029052">
    <property type="entry name" value="Metallo-depent_PP-like"/>
</dbReference>
<dbReference type="Gene3D" id="3.60.21.10">
    <property type="match status" value="1"/>
</dbReference>
<evidence type="ECO:0000313" key="7">
    <source>
        <dbReference type="EMBL" id="KAB4469922.1"/>
    </source>
</evidence>
<proteinExistence type="predicted"/>
<comment type="caution">
    <text evidence="8">The sequence shown here is derived from an EMBL/GenBank/DDBJ whole genome shotgun (WGS) entry which is preliminary data.</text>
</comment>
<feature type="domain" description="DUF4985" evidence="5">
    <location>
        <begin position="301"/>
        <end position="425"/>
    </location>
</feature>
<dbReference type="InterPro" id="IPR003790">
    <property type="entry name" value="GHL10"/>
</dbReference>
<dbReference type="Pfam" id="PF16373">
    <property type="entry name" value="DUF4985"/>
    <property type="match status" value="1"/>
</dbReference>
<evidence type="ECO:0000313" key="8">
    <source>
        <dbReference type="EMBL" id="RHD78907.1"/>
    </source>
</evidence>
<feature type="domain" description="Calcineurin-like phosphoesterase N-terminal" evidence="4">
    <location>
        <begin position="440"/>
        <end position="515"/>
    </location>
</feature>
<keyword evidence="1" id="KW-0732">Signal</keyword>
<dbReference type="InterPro" id="IPR032280">
    <property type="entry name" value="DUF4985"/>
</dbReference>
<dbReference type="AlphaFoldDB" id="A0A0P0FR40"/>
<evidence type="ECO:0000313" key="6">
    <source>
        <dbReference type="EMBL" id="KAB4304182.1"/>
    </source>
</evidence>
<evidence type="ECO:0000313" key="9">
    <source>
        <dbReference type="Proteomes" id="UP000284785"/>
    </source>
</evidence>
<evidence type="ECO:0000259" key="3">
    <source>
        <dbReference type="Pfam" id="PF16370"/>
    </source>
</evidence>
<accession>A0A0P0FR40</accession>
<dbReference type="GO" id="GO:0016787">
    <property type="term" value="F:hydrolase activity"/>
    <property type="evidence" value="ECO:0007669"/>
    <property type="project" value="UniProtKB-KW"/>
</dbReference>
<evidence type="ECO:0000313" key="10">
    <source>
        <dbReference type="Proteomes" id="UP000436858"/>
    </source>
</evidence>
<dbReference type="InterPro" id="IPR032288">
    <property type="entry name" value="Metallophos_C"/>
</dbReference>
<dbReference type="InterPro" id="IPR017853">
    <property type="entry name" value="GH"/>
</dbReference>
<evidence type="ECO:0000256" key="1">
    <source>
        <dbReference type="ARBA" id="ARBA00022729"/>
    </source>
</evidence>
<gene>
    <name evidence="8" type="ORF">DW780_28230</name>
    <name evidence="7" type="ORF">GAN91_26930</name>
    <name evidence="6" type="ORF">GAO51_28865</name>
</gene>
<reference evidence="10 11" key="2">
    <citation type="journal article" date="2019" name="Nat. Med.">
        <title>A library of human gut bacterial isolates paired with longitudinal multiomics data enables mechanistic microbiome research.</title>
        <authorList>
            <person name="Poyet M."/>
            <person name="Groussin M."/>
            <person name="Gibbons S.M."/>
            <person name="Avila-Pacheco J."/>
            <person name="Jiang X."/>
            <person name="Kearney S.M."/>
            <person name="Perrotta A.R."/>
            <person name="Berdy B."/>
            <person name="Zhao S."/>
            <person name="Lieberman T.D."/>
            <person name="Swanson P.K."/>
            <person name="Smith M."/>
            <person name="Roesemann S."/>
            <person name="Alexander J.E."/>
            <person name="Rich S.A."/>
            <person name="Livny J."/>
            <person name="Vlamakis H."/>
            <person name="Clish C."/>
            <person name="Bullock K."/>
            <person name="Deik A."/>
            <person name="Scott J."/>
            <person name="Pierce K.A."/>
            <person name="Xavier R.J."/>
            <person name="Alm E.J."/>
        </authorList>
    </citation>
    <scope>NUCLEOTIDE SEQUENCE [LARGE SCALE GENOMIC DNA]</scope>
    <source>
        <strain evidence="7 10">BIOML-A162</strain>
        <strain evidence="6 11">BIOML-A188</strain>
    </source>
</reference>
<evidence type="ECO:0000259" key="5">
    <source>
        <dbReference type="Pfam" id="PF16373"/>
    </source>
</evidence>
<sequence length="891" mass="103297">MNMKRFSIISLLLWIGILAFASGKPKVMWLDCSANFQRFSYPDSIRFYVDKCHEAGITHLVLDIKDNTGEVLYPSKYAAQKKNWKNFDRPDFDFIGTFIEAAHARNMIIFAGMNIFADGQNIVKRGAIFDKHKKWQAINYVPRKGLLPVTEIEGKPTMFLNPALKEVQKYEIDVIKEVVRNYAFDGIMLDRARYDCIDSDFSPESKKMFEKFIGKKVEKFPEDIFEWRPNAEGGIDRVGGPYYHQWLTWRASVIYNFIKDVRTSIKKIKPECMLAAYTGAWYPTYFEVGVNWASRNYDVSKDFSWATPDYKNYGFAELLDFYTNGNYYWNVTLDDYYKSSGKFKNETDSEFSTGEYLCVEGGCKYSKYLLKDAVPVCGGLYVEDYKRDVNQFQKAVRMNLKESDGVMIFDIVHIIRNGWWDELKEALDETKPDEARMIKGTVTCDGKGIANVVVTDGQRCVTTDKNGIYHLPNLGNTRFVYITTPAGYLTDCEQTIPRFYQEIDLNETNEYNFRLKKNPKDDSKHLFVLEADVQAGLKEHWDLYAPIVDDYKQLIDQYSDRDVFGLNCGDIFWDTPATFFPPYIDKAKKLDIPIYRAIGNHDMDCNGATHETSYRTFEGYFGPTHYSFNKGNAHYIVINNNFYVGREYFYIGYVDETTFKWLEEDLSYVPKGTLVFFITHIPTRITEQKRPFNYDYAMLAGETINAEAVHQLLDGYETHFLTGHLHSNSNIVFNDHQMEHNTAAVCGIWWHADVCIDGTPQGYGVYEVDGNQVKWYYKSAGHPKDYQFRSYAAGTSKEFPKDIIANVWNWDKNWKVEWLENGKVMGTMTQYTGVDPYAHQVCTDKKRTMQSWISAASTGHMFRATPRNPKAKIEIRVTDRFGKVYQQNVSK</sequence>
<dbReference type="SUPFAM" id="SSF56300">
    <property type="entry name" value="Metallo-dependent phosphatases"/>
    <property type="match status" value="1"/>
</dbReference>
<dbReference type="PANTHER" id="PTHR43405:SF1">
    <property type="entry name" value="GLYCOSYL HYDROLASE DIGH"/>
    <property type="match status" value="1"/>
</dbReference>
<dbReference type="RefSeq" id="WP_008766040.1">
    <property type="nucleotide sequence ID" value="NZ_BAABXH010000002.1"/>
</dbReference>
<evidence type="ECO:0000259" key="4">
    <source>
        <dbReference type="Pfam" id="PF16371"/>
    </source>
</evidence>
<dbReference type="InterPro" id="IPR008969">
    <property type="entry name" value="CarboxyPept-like_regulatory"/>
</dbReference>
<dbReference type="Proteomes" id="UP000440614">
    <property type="component" value="Unassembled WGS sequence"/>
</dbReference>
<dbReference type="EMBL" id="WCSY01000054">
    <property type="protein sequence ID" value="KAB4304182.1"/>
    <property type="molecule type" value="Genomic_DNA"/>
</dbReference>
<dbReference type="SUPFAM" id="SSF51445">
    <property type="entry name" value="(Trans)glycosidases"/>
    <property type="match status" value="1"/>
</dbReference>
<feature type="domain" description="Calcineurin-like phosphoesterase C-terminal" evidence="3">
    <location>
        <begin position="739"/>
        <end position="885"/>
    </location>
</feature>
<dbReference type="EMBL" id="WCRY01000053">
    <property type="protein sequence ID" value="KAB4469922.1"/>
    <property type="molecule type" value="Genomic_DNA"/>
</dbReference>
<evidence type="ECO:0000313" key="11">
    <source>
        <dbReference type="Proteomes" id="UP000440614"/>
    </source>
</evidence>
<dbReference type="Gene3D" id="3.20.20.80">
    <property type="entry name" value="Glycosidases"/>
    <property type="match status" value="1"/>
</dbReference>
<dbReference type="KEGG" id="btho:Btheta7330_02915"/>
<name>A0A0P0FR40_BACT4</name>
<dbReference type="Pfam" id="PF02638">
    <property type="entry name" value="GHL10"/>
    <property type="match status" value="1"/>
</dbReference>
<dbReference type="Pfam" id="PF16371">
    <property type="entry name" value="MetallophosN"/>
    <property type="match status" value="1"/>
</dbReference>
<dbReference type="InterPro" id="IPR032285">
    <property type="entry name" value="Metallophos_N"/>
</dbReference>
<evidence type="ECO:0000259" key="2">
    <source>
        <dbReference type="Pfam" id="PF02638"/>
    </source>
</evidence>
<dbReference type="InterPro" id="IPR052177">
    <property type="entry name" value="Divisome_Glycosyl_Hydrolase"/>
</dbReference>